<feature type="region of interest" description="Disordered" evidence="1">
    <location>
        <begin position="279"/>
        <end position="306"/>
    </location>
</feature>
<name>V4B5A5_LOTGI</name>
<dbReference type="RefSeq" id="XP_009046580.1">
    <property type="nucleotide sequence ID" value="XM_009048332.1"/>
</dbReference>
<dbReference type="AlphaFoldDB" id="V4B5A5"/>
<evidence type="ECO:0000256" key="1">
    <source>
        <dbReference type="SAM" id="MobiDB-lite"/>
    </source>
</evidence>
<dbReference type="Proteomes" id="UP000030746">
    <property type="component" value="Unassembled WGS sequence"/>
</dbReference>
<protein>
    <submittedName>
        <fullName evidence="2">Uncharacterized protein</fullName>
    </submittedName>
</protein>
<organism evidence="2 3">
    <name type="scientific">Lottia gigantea</name>
    <name type="common">Giant owl limpet</name>
    <dbReference type="NCBI Taxonomy" id="225164"/>
    <lineage>
        <taxon>Eukaryota</taxon>
        <taxon>Metazoa</taxon>
        <taxon>Spiralia</taxon>
        <taxon>Lophotrochozoa</taxon>
        <taxon>Mollusca</taxon>
        <taxon>Gastropoda</taxon>
        <taxon>Patellogastropoda</taxon>
        <taxon>Lottioidea</taxon>
        <taxon>Lottiidae</taxon>
        <taxon>Lottia</taxon>
    </lineage>
</organism>
<proteinExistence type="predicted"/>
<dbReference type="CTD" id="20241895"/>
<evidence type="ECO:0000313" key="2">
    <source>
        <dbReference type="EMBL" id="ESP02696.1"/>
    </source>
</evidence>
<evidence type="ECO:0000313" key="3">
    <source>
        <dbReference type="Proteomes" id="UP000030746"/>
    </source>
</evidence>
<reference evidence="2 3" key="1">
    <citation type="journal article" date="2013" name="Nature">
        <title>Insights into bilaterian evolution from three spiralian genomes.</title>
        <authorList>
            <person name="Simakov O."/>
            <person name="Marletaz F."/>
            <person name="Cho S.J."/>
            <person name="Edsinger-Gonzales E."/>
            <person name="Havlak P."/>
            <person name="Hellsten U."/>
            <person name="Kuo D.H."/>
            <person name="Larsson T."/>
            <person name="Lv J."/>
            <person name="Arendt D."/>
            <person name="Savage R."/>
            <person name="Osoegawa K."/>
            <person name="de Jong P."/>
            <person name="Grimwood J."/>
            <person name="Chapman J.A."/>
            <person name="Shapiro H."/>
            <person name="Aerts A."/>
            <person name="Otillar R.P."/>
            <person name="Terry A.Y."/>
            <person name="Boore J.L."/>
            <person name="Grigoriev I.V."/>
            <person name="Lindberg D.R."/>
            <person name="Seaver E.C."/>
            <person name="Weisblat D.A."/>
            <person name="Putnam N.H."/>
            <person name="Rokhsar D.S."/>
        </authorList>
    </citation>
    <scope>NUCLEOTIDE SEQUENCE [LARGE SCALE GENOMIC DNA]</scope>
</reference>
<dbReference type="EMBL" id="KB200130">
    <property type="protein sequence ID" value="ESP02696.1"/>
    <property type="molecule type" value="Genomic_DNA"/>
</dbReference>
<accession>V4B5A5</accession>
<sequence length="411" mass="46713">MATMIKWFKKKCHRRSLPGRQPPSAIDLNRRLYDDANIPENNVSYHIYEEISTPPRSPMEITEAVESLSKRAGRTNCGDCLSRRNDGGNRDMLLEQQLNRYKISQRPLPPTPVTDTAPCPLCRRKLTQGEFCFCELRNRRKNVTCRCSENHVNRDCPEALIDIHFTRGRFTPSRSPRHSISLCSDPNDTVYVPESKCSDNSSGYYSDDDLALRLGSLGLHKHGLRGCLSHNGFHAVPKMGSKAVKRSYSTNDAPCKKKPVSPLYLSPVKLTTQRSVPSCGISRSTEKAKSNSGCKRKHSIGPAEGRQARIRTGLQTYRSLSNNRESQRDAIQQRLNFSADTPQKRLPKDSQLRKRLQEYKQTKLQVTESTGGISHKMERRNSLLYKNLVKSRMIADDNCQNRTQKVFIAYV</sequence>
<dbReference type="HOGENOM" id="CLU_669552_0_0_1"/>
<gene>
    <name evidence="2" type="ORF">LOTGIDRAFT_171771</name>
</gene>
<dbReference type="KEGG" id="lgi:LOTGIDRAFT_171771"/>
<dbReference type="GeneID" id="20241895"/>
<keyword evidence="3" id="KW-1185">Reference proteome</keyword>